<keyword evidence="3" id="KW-1185">Reference proteome</keyword>
<dbReference type="InterPro" id="IPR046521">
    <property type="entry name" value="DUF6698"/>
</dbReference>
<accession>A0A4Y7S8L4</accession>
<name>A0A4Y7S8L4_COPMI</name>
<dbReference type="AlphaFoldDB" id="A0A4Y7S8L4"/>
<dbReference type="Proteomes" id="UP000298030">
    <property type="component" value="Unassembled WGS sequence"/>
</dbReference>
<gene>
    <name evidence="2" type="ORF">FA13DRAFT_1720561</name>
</gene>
<dbReference type="Pfam" id="PF20414">
    <property type="entry name" value="DUF6698"/>
    <property type="match status" value="1"/>
</dbReference>
<reference evidence="2 3" key="1">
    <citation type="journal article" date="2019" name="Nat. Ecol. Evol.">
        <title>Megaphylogeny resolves global patterns of mushroom evolution.</title>
        <authorList>
            <person name="Varga T."/>
            <person name="Krizsan K."/>
            <person name="Foldi C."/>
            <person name="Dima B."/>
            <person name="Sanchez-Garcia M."/>
            <person name="Sanchez-Ramirez S."/>
            <person name="Szollosi G.J."/>
            <person name="Szarkandi J.G."/>
            <person name="Papp V."/>
            <person name="Albert L."/>
            <person name="Andreopoulos W."/>
            <person name="Angelini C."/>
            <person name="Antonin V."/>
            <person name="Barry K.W."/>
            <person name="Bougher N.L."/>
            <person name="Buchanan P."/>
            <person name="Buyck B."/>
            <person name="Bense V."/>
            <person name="Catcheside P."/>
            <person name="Chovatia M."/>
            <person name="Cooper J."/>
            <person name="Damon W."/>
            <person name="Desjardin D."/>
            <person name="Finy P."/>
            <person name="Geml J."/>
            <person name="Haridas S."/>
            <person name="Hughes K."/>
            <person name="Justo A."/>
            <person name="Karasinski D."/>
            <person name="Kautmanova I."/>
            <person name="Kiss B."/>
            <person name="Kocsube S."/>
            <person name="Kotiranta H."/>
            <person name="LaButti K.M."/>
            <person name="Lechner B.E."/>
            <person name="Liimatainen K."/>
            <person name="Lipzen A."/>
            <person name="Lukacs Z."/>
            <person name="Mihaltcheva S."/>
            <person name="Morgado L.N."/>
            <person name="Niskanen T."/>
            <person name="Noordeloos M.E."/>
            <person name="Ohm R.A."/>
            <person name="Ortiz-Santana B."/>
            <person name="Ovrebo C."/>
            <person name="Racz N."/>
            <person name="Riley R."/>
            <person name="Savchenko A."/>
            <person name="Shiryaev A."/>
            <person name="Soop K."/>
            <person name="Spirin V."/>
            <person name="Szebenyi C."/>
            <person name="Tomsovsky M."/>
            <person name="Tulloss R.E."/>
            <person name="Uehling J."/>
            <person name="Grigoriev I.V."/>
            <person name="Vagvolgyi C."/>
            <person name="Papp T."/>
            <person name="Martin F.M."/>
            <person name="Miettinen O."/>
            <person name="Hibbett D.S."/>
            <person name="Nagy L.G."/>
        </authorList>
    </citation>
    <scope>NUCLEOTIDE SEQUENCE [LARGE SCALE GENOMIC DNA]</scope>
    <source>
        <strain evidence="2 3">FP101781</strain>
    </source>
</reference>
<evidence type="ECO:0000313" key="3">
    <source>
        <dbReference type="Proteomes" id="UP000298030"/>
    </source>
</evidence>
<dbReference type="OrthoDB" id="3220614at2759"/>
<evidence type="ECO:0000313" key="2">
    <source>
        <dbReference type="EMBL" id="TEB17635.1"/>
    </source>
</evidence>
<feature type="region of interest" description="Disordered" evidence="1">
    <location>
        <begin position="1"/>
        <end position="20"/>
    </location>
</feature>
<dbReference type="EMBL" id="QPFP01000301">
    <property type="protein sequence ID" value="TEB17635.1"/>
    <property type="molecule type" value="Genomic_DNA"/>
</dbReference>
<sequence>MSAATSSDKKNHPPISWTSGMLKKCPLGELSSQNGNPEVFTRAPRKHEQSEHKVYQALMELVPGLKERLNTMSNNKLIYIADMLTKWVFYTRSDDTKTLKAAVIDWITPTKGYLSPPLSQNVKTDRGNFHDRTGELLCPVNLDWNNEKIRRDLKSGQLVPLGDLWPRFIYQGYQYDPENPWDGLLHSAILVNVYKHVFTSPSSVGQTINANRATRSRNARLHGMKFVTVASVAYIATQVCFSPSSMSDFSHADTVMDSEYFYQLIVDLLDDPEEAEEVDHLLKWWNQSSLFKFPSTAIPFINIWSSRGLRSVAD</sequence>
<feature type="region of interest" description="Disordered" evidence="1">
    <location>
        <begin position="28"/>
        <end position="48"/>
    </location>
</feature>
<proteinExistence type="predicted"/>
<evidence type="ECO:0000256" key="1">
    <source>
        <dbReference type="SAM" id="MobiDB-lite"/>
    </source>
</evidence>
<comment type="caution">
    <text evidence="2">The sequence shown here is derived from an EMBL/GenBank/DDBJ whole genome shotgun (WGS) entry which is preliminary data.</text>
</comment>
<protein>
    <submittedName>
        <fullName evidence="2">Uncharacterized protein</fullName>
    </submittedName>
</protein>
<organism evidence="2 3">
    <name type="scientific">Coprinellus micaceus</name>
    <name type="common">Glistening ink-cap mushroom</name>
    <name type="synonym">Coprinus micaceus</name>
    <dbReference type="NCBI Taxonomy" id="71717"/>
    <lineage>
        <taxon>Eukaryota</taxon>
        <taxon>Fungi</taxon>
        <taxon>Dikarya</taxon>
        <taxon>Basidiomycota</taxon>
        <taxon>Agaricomycotina</taxon>
        <taxon>Agaricomycetes</taxon>
        <taxon>Agaricomycetidae</taxon>
        <taxon>Agaricales</taxon>
        <taxon>Agaricineae</taxon>
        <taxon>Psathyrellaceae</taxon>
        <taxon>Coprinellus</taxon>
    </lineage>
</organism>